<feature type="region of interest" description="Disordered" evidence="1">
    <location>
        <begin position="29"/>
        <end position="102"/>
    </location>
</feature>
<gene>
    <name evidence="2" type="ORF">EZS28_055699</name>
</gene>
<feature type="compositionally biased region" description="Basic and acidic residues" evidence="1">
    <location>
        <begin position="67"/>
        <end position="94"/>
    </location>
</feature>
<feature type="compositionally biased region" description="Polar residues" evidence="1">
    <location>
        <begin position="29"/>
        <end position="39"/>
    </location>
</feature>
<proteinExistence type="predicted"/>
<reference evidence="2 3" key="1">
    <citation type="submission" date="2019-03" db="EMBL/GenBank/DDBJ databases">
        <title>Single cell metagenomics reveals metabolic interactions within the superorganism composed of flagellate Streblomastix strix and complex community of Bacteroidetes bacteria on its surface.</title>
        <authorList>
            <person name="Treitli S.C."/>
            <person name="Kolisko M."/>
            <person name="Husnik F."/>
            <person name="Keeling P."/>
            <person name="Hampl V."/>
        </authorList>
    </citation>
    <scope>NUCLEOTIDE SEQUENCE [LARGE SCALE GENOMIC DNA]</scope>
    <source>
        <strain evidence="2">ST1C</strain>
    </source>
</reference>
<evidence type="ECO:0000313" key="3">
    <source>
        <dbReference type="Proteomes" id="UP000324800"/>
    </source>
</evidence>
<evidence type="ECO:0000256" key="1">
    <source>
        <dbReference type="SAM" id="MobiDB-lite"/>
    </source>
</evidence>
<protein>
    <submittedName>
        <fullName evidence="2">Uncharacterized protein</fullName>
    </submittedName>
</protein>
<feature type="non-terminal residue" evidence="2">
    <location>
        <position position="102"/>
    </location>
</feature>
<dbReference type="AlphaFoldDB" id="A0A5J4PVW3"/>
<name>A0A5J4PVW3_9EUKA</name>
<evidence type="ECO:0000313" key="2">
    <source>
        <dbReference type="EMBL" id="KAA6313757.1"/>
    </source>
</evidence>
<organism evidence="2 3">
    <name type="scientific">Streblomastix strix</name>
    <dbReference type="NCBI Taxonomy" id="222440"/>
    <lineage>
        <taxon>Eukaryota</taxon>
        <taxon>Metamonada</taxon>
        <taxon>Preaxostyla</taxon>
        <taxon>Oxymonadida</taxon>
        <taxon>Streblomastigidae</taxon>
        <taxon>Streblomastix</taxon>
    </lineage>
</organism>
<comment type="caution">
    <text evidence="2">The sequence shown here is derived from an EMBL/GenBank/DDBJ whole genome shotgun (WGS) entry which is preliminary data.</text>
</comment>
<sequence length="102" mass="11677">MNMSSDVFSISSFVFSHPPIIINYQQQVSSDSSTLQSALQQKKDKQKDKDKDIQNKNKKRKGIIIEQDVRNDSDDSFDDLRKDELKEKKSKGDDSLSQQPLA</sequence>
<feature type="compositionally biased region" description="Basic and acidic residues" evidence="1">
    <location>
        <begin position="41"/>
        <end position="55"/>
    </location>
</feature>
<accession>A0A5J4PVW3</accession>
<dbReference type="Proteomes" id="UP000324800">
    <property type="component" value="Unassembled WGS sequence"/>
</dbReference>
<dbReference type="EMBL" id="SNRW01048169">
    <property type="protein sequence ID" value="KAA6313757.1"/>
    <property type="molecule type" value="Genomic_DNA"/>
</dbReference>